<dbReference type="EMBL" id="WWCP01000019">
    <property type="protein sequence ID" value="MYM83452.1"/>
    <property type="molecule type" value="Genomic_DNA"/>
</dbReference>
<evidence type="ECO:0000313" key="5">
    <source>
        <dbReference type="EMBL" id="MYM83452.1"/>
    </source>
</evidence>
<keyword evidence="2" id="KW-0238">DNA-binding</keyword>
<dbReference type="InterPro" id="IPR010982">
    <property type="entry name" value="Lambda_DNA-bd_dom_sf"/>
</dbReference>
<dbReference type="SUPFAM" id="SSF47413">
    <property type="entry name" value="lambda repressor-like DNA-binding domains"/>
    <property type="match status" value="1"/>
</dbReference>
<reference evidence="5 6" key="1">
    <citation type="submission" date="2019-12" db="EMBL/GenBank/DDBJ databases">
        <title>Novel species isolated from a subtropical stream in China.</title>
        <authorList>
            <person name="Lu H."/>
        </authorList>
    </citation>
    <scope>NUCLEOTIDE SEQUENCE [LARGE SCALE GENOMIC DNA]</scope>
    <source>
        <strain evidence="5 6">FT50W</strain>
    </source>
</reference>
<dbReference type="PRINTS" id="PR00036">
    <property type="entry name" value="HTHLACI"/>
</dbReference>
<dbReference type="PROSITE" id="PS00356">
    <property type="entry name" value="HTH_LACI_1"/>
    <property type="match status" value="1"/>
</dbReference>
<dbReference type="Pfam" id="PF00356">
    <property type="entry name" value="LacI"/>
    <property type="match status" value="1"/>
</dbReference>
<dbReference type="SUPFAM" id="SSF53822">
    <property type="entry name" value="Periplasmic binding protein-like I"/>
    <property type="match status" value="1"/>
</dbReference>
<dbReference type="CDD" id="cd01545">
    <property type="entry name" value="PBP1_SalR"/>
    <property type="match status" value="1"/>
</dbReference>
<evidence type="ECO:0000256" key="2">
    <source>
        <dbReference type="ARBA" id="ARBA00023125"/>
    </source>
</evidence>
<dbReference type="PANTHER" id="PTHR30146:SF153">
    <property type="entry name" value="LACTOSE OPERON REPRESSOR"/>
    <property type="match status" value="1"/>
</dbReference>
<keyword evidence="1" id="KW-0805">Transcription regulation</keyword>
<dbReference type="PANTHER" id="PTHR30146">
    <property type="entry name" value="LACI-RELATED TRANSCRIPTIONAL REPRESSOR"/>
    <property type="match status" value="1"/>
</dbReference>
<dbReference type="Pfam" id="PF13377">
    <property type="entry name" value="Peripla_BP_3"/>
    <property type="match status" value="1"/>
</dbReference>
<dbReference type="AlphaFoldDB" id="A0A6L8MNB0"/>
<dbReference type="GO" id="GO:0003700">
    <property type="term" value="F:DNA-binding transcription factor activity"/>
    <property type="evidence" value="ECO:0007669"/>
    <property type="project" value="TreeGrafter"/>
</dbReference>
<evidence type="ECO:0000259" key="4">
    <source>
        <dbReference type="PROSITE" id="PS50932"/>
    </source>
</evidence>
<proteinExistence type="predicted"/>
<dbReference type="PROSITE" id="PS50932">
    <property type="entry name" value="HTH_LACI_2"/>
    <property type="match status" value="1"/>
</dbReference>
<dbReference type="SMART" id="SM00354">
    <property type="entry name" value="HTH_LACI"/>
    <property type="match status" value="1"/>
</dbReference>
<dbReference type="Gene3D" id="3.40.50.2300">
    <property type="match status" value="2"/>
</dbReference>
<dbReference type="Gene3D" id="1.10.260.40">
    <property type="entry name" value="lambda repressor-like DNA-binding domains"/>
    <property type="match status" value="1"/>
</dbReference>
<feature type="domain" description="HTH lacI-type" evidence="4">
    <location>
        <begin position="10"/>
        <end position="64"/>
    </location>
</feature>
<dbReference type="InterPro" id="IPR000843">
    <property type="entry name" value="HTH_LacI"/>
</dbReference>
<dbReference type="CDD" id="cd01392">
    <property type="entry name" value="HTH_LacI"/>
    <property type="match status" value="1"/>
</dbReference>
<name>A0A6L8MNB0_9BURK</name>
<comment type="caution">
    <text evidence="5">The sequence shown here is derived from an EMBL/GenBank/DDBJ whole genome shotgun (WGS) entry which is preliminary data.</text>
</comment>
<dbReference type="InterPro" id="IPR046335">
    <property type="entry name" value="LacI/GalR-like_sensor"/>
</dbReference>
<dbReference type="GO" id="GO:0000976">
    <property type="term" value="F:transcription cis-regulatory region binding"/>
    <property type="evidence" value="ECO:0007669"/>
    <property type="project" value="TreeGrafter"/>
</dbReference>
<protein>
    <submittedName>
        <fullName evidence="5">Substrate-binding domain-containing protein</fullName>
    </submittedName>
</protein>
<dbReference type="InterPro" id="IPR028082">
    <property type="entry name" value="Peripla_BP_I"/>
</dbReference>
<sequence length="358" mass="38176">MTSALPKRAATIRDVAALAGVSIKTVSRVLNSEAGVVAETQALVRAAVAQLNYTPNLSARNLASVVEATIGLAYSHMRLDDDDDRGGYQYSLILQIGALEACQQNGFGLIPMPCDVRAADKIEQLVAQVRERRIGGLVIAAPLGNTPGLLDALNKYGIPYVCINPNDLGPLTPHVAIDELAAAREMTEHLIGFGHRKIGFIKGIQGSRVSEERYQGYAAAHAAHGLAINPQWVMQGEFTFRSGMACGHALLSLAAPPTAIFASNDDMAVGVVHAANALGVRIPAEVSVAGFDDTELARFSWPPLTTIRQPLERMAHTAVEQLIGLIRPQRIARLVHPVHVVYPCKLISRASVAAPLAT</sequence>
<accession>A0A6L8MNB0</accession>
<evidence type="ECO:0000313" key="6">
    <source>
        <dbReference type="Proteomes" id="UP000474565"/>
    </source>
</evidence>
<dbReference type="RefSeq" id="WP_161020218.1">
    <property type="nucleotide sequence ID" value="NZ_WWCP01000019.1"/>
</dbReference>
<gene>
    <name evidence="5" type="ORF">GTP44_16000</name>
</gene>
<organism evidence="5 6">
    <name type="scientific">Duganella lactea</name>
    <dbReference type="NCBI Taxonomy" id="2692173"/>
    <lineage>
        <taxon>Bacteria</taxon>
        <taxon>Pseudomonadati</taxon>
        <taxon>Pseudomonadota</taxon>
        <taxon>Betaproteobacteria</taxon>
        <taxon>Burkholderiales</taxon>
        <taxon>Oxalobacteraceae</taxon>
        <taxon>Telluria group</taxon>
        <taxon>Duganella</taxon>
    </lineage>
</organism>
<keyword evidence="3" id="KW-0804">Transcription</keyword>
<dbReference type="Proteomes" id="UP000474565">
    <property type="component" value="Unassembled WGS sequence"/>
</dbReference>
<evidence type="ECO:0000256" key="1">
    <source>
        <dbReference type="ARBA" id="ARBA00023015"/>
    </source>
</evidence>
<evidence type="ECO:0000256" key="3">
    <source>
        <dbReference type="ARBA" id="ARBA00023163"/>
    </source>
</evidence>